<dbReference type="GeneID" id="94366043"/>
<dbReference type="Gene3D" id="1.20.1270.180">
    <property type="match status" value="1"/>
</dbReference>
<comment type="caution">
    <text evidence="3">The sequence shown here is derived from an EMBL/GenBank/DDBJ whole genome shotgun (WGS) entry which is preliminary data.</text>
</comment>
<dbReference type="Pfam" id="PF07007">
    <property type="entry name" value="LprI"/>
    <property type="match status" value="1"/>
</dbReference>
<dbReference type="AlphaFoldDB" id="A0A2U2C7Y1"/>
<feature type="coiled-coil region" evidence="1">
    <location>
        <begin position="24"/>
        <end position="58"/>
    </location>
</feature>
<keyword evidence="1" id="KW-0175">Coiled coil</keyword>
<keyword evidence="4" id="KW-1185">Reference proteome</keyword>
<evidence type="ECO:0000256" key="1">
    <source>
        <dbReference type="SAM" id="Coils"/>
    </source>
</evidence>
<organism evidence="3 4">
    <name type="scientific">Pararhodobacter marinus</name>
    <dbReference type="NCBI Taxonomy" id="2184063"/>
    <lineage>
        <taxon>Bacteria</taxon>
        <taxon>Pseudomonadati</taxon>
        <taxon>Pseudomonadota</taxon>
        <taxon>Alphaproteobacteria</taxon>
        <taxon>Rhodobacterales</taxon>
        <taxon>Paracoccaceae</taxon>
        <taxon>Pararhodobacter</taxon>
    </lineage>
</organism>
<accession>A0A2U2C7Y1</accession>
<protein>
    <recommendedName>
        <fullName evidence="2">Lysozyme inhibitor LprI-like N-terminal domain-containing protein</fullName>
    </recommendedName>
</protein>
<evidence type="ECO:0000313" key="4">
    <source>
        <dbReference type="Proteomes" id="UP000244940"/>
    </source>
</evidence>
<sequence length="124" mass="14042">MHTDFRRTIYVIPGANAAAECPMAETYEDLMEDLDARMRALEAEMDSAYESAQGLARTVDMLFNDTNAVETLERAQTAWRSYRQAQCHALVQTHALREAAGYVFLACRIALTRARIAQLRRPES</sequence>
<evidence type="ECO:0000259" key="2">
    <source>
        <dbReference type="Pfam" id="PF07007"/>
    </source>
</evidence>
<feature type="domain" description="Lysozyme inhibitor LprI-like N-terminal" evidence="2">
    <location>
        <begin position="26"/>
        <end position="119"/>
    </location>
</feature>
<proteinExistence type="predicted"/>
<dbReference type="EMBL" id="QEYD01000008">
    <property type="protein sequence ID" value="PWE27995.1"/>
    <property type="molecule type" value="Genomic_DNA"/>
</dbReference>
<evidence type="ECO:0000313" key="3">
    <source>
        <dbReference type="EMBL" id="PWE27995.1"/>
    </source>
</evidence>
<dbReference type="OrthoDB" id="7340239at2"/>
<name>A0A2U2C7Y1_9RHOB</name>
<dbReference type="RefSeq" id="WP_109533991.1">
    <property type="nucleotide sequence ID" value="NZ_QEYD01000008.1"/>
</dbReference>
<dbReference type="Proteomes" id="UP000244940">
    <property type="component" value="Unassembled WGS sequence"/>
</dbReference>
<reference evidence="3 4" key="1">
    <citation type="submission" date="2018-05" db="EMBL/GenBank/DDBJ databases">
        <title>Pararhodobacter marina sp. nov., isolated from deep-sea water of the Indian Ocean.</title>
        <authorList>
            <person name="Lai Q.Sr."/>
            <person name="Liu X."/>
            <person name="Shao Z."/>
        </authorList>
    </citation>
    <scope>NUCLEOTIDE SEQUENCE [LARGE SCALE GENOMIC DNA]</scope>
    <source>
        <strain evidence="3 4">CIC4N-9</strain>
    </source>
</reference>
<gene>
    <name evidence="3" type="ORF">C4N9_14195</name>
</gene>
<dbReference type="InterPro" id="IPR009739">
    <property type="entry name" value="LprI-like_N"/>
</dbReference>